<reference evidence="2" key="1">
    <citation type="journal article" date="2011" name="Nat. Biotechnol.">
        <title>The genomic sequence of the Chinese hamster ovary (CHO)-K1 cell line.</title>
        <authorList>
            <person name="Xu X."/>
            <person name="Nagarajan H."/>
            <person name="Lewis N.E."/>
            <person name="Pan S."/>
            <person name="Cai Z."/>
            <person name="Liu X."/>
            <person name="Chen W."/>
            <person name="Xie M."/>
            <person name="Wang W."/>
            <person name="Hammond S."/>
            <person name="Andersen M.R."/>
            <person name="Neff N."/>
            <person name="Passarelli B."/>
            <person name="Koh W."/>
            <person name="Fan H.C."/>
            <person name="Wang J."/>
            <person name="Gui Y."/>
            <person name="Lee K.H."/>
            <person name="Betenbaugh M.J."/>
            <person name="Quake S.R."/>
            <person name="Famili I."/>
            <person name="Palsson B.O."/>
            <person name="Wang J."/>
        </authorList>
    </citation>
    <scope>NUCLEOTIDE SEQUENCE [LARGE SCALE GENOMIC DNA]</scope>
    <source>
        <strain evidence="2">CHO K1 cell line</strain>
    </source>
</reference>
<dbReference type="InParanoid" id="G3IPM1"/>
<organism evidence="1 2">
    <name type="scientific">Cricetulus griseus</name>
    <name type="common">Chinese hamster</name>
    <name type="synonym">Cricetulus barabensis griseus</name>
    <dbReference type="NCBI Taxonomy" id="10029"/>
    <lineage>
        <taxon>Eukaryota</taxon>
        <taxon>Metazoa</taxon>
        <taxon>Chordata</taxon>
        <taxon>Craniata</taxon>
        <taxon>Vertebrata</taxon>
        <taxon>Euteleostomi</taxon>
        <taxon>Mammalia</taxon>
        <taxon>Eutheria</taxon>
        <taxon>Euarchontoglires</taxon>
        <taxon>Glires</taxon>
        <taxon>Rodentia</taxon>
        <taxon>Myomorpha</taxon>
        <taxon>Muroidea</taxon>
        <taxon>Cricetidae</taxon>
        <taxon>Cricetinae</taxon>
        <taxon>Cricetulus</taxon>
    </lineage>
</organism>
<dbReference type="AlphaFoldDB" id="G3IPM1"/>
<accession>G3IPM1</accession>
<sequence length="55" mass="6556">MTVWIVSHKPWCAGHLLMETNETKTRMRNELKRENTEMKNDLHMACKSNLNLNKQ</sequence>
<evidence type="ECO:0000313" key="2">
    <source>
        <dbReference type="Proteomes" id="UP000001075"/>
    </source>
</evidence>
<dbReference type="Proteomes" id="UP000001075">
    <property type="component" value="Unassembled WGS sequence"/>
</dbReference>
<name>G3IPM1_CRIGR</name>
<gene>
    <name evidence="1" type="ORF">I79_025937</name>
</gene>
<dbReference type="EMBL" id="JH012675">
    <property type="protein sequence ID" value="EGV91396.1"/>
    <property type="molecule type" value="Genomic_DNA"/>
</dbReference>
<protein>
    <submittedName>
        <fullName evidence="1">Uncharacterized protein</fullName>
    </submittedName>
</protein>
<evidence type="ECO:0000313" key="1">
    <source>
        <dbReference type="EMBL" id="EGV91396.1"/>
    </source>
</evidence>
<proteinExistence type="predicted"/>